<dbReference type="AlphaFoldDB" id="A0A9W9YT16"/>
<dbReference type="Gene3D" id="3.40.30.10">
    <property type="entry name" value="Glutaredoxin"/>
    <property type="match status" value="1"/>
</dbReference>
<feature type="compositionally biased region" description="Low complexity" evidence="2">
    <location>
        <begin position="57"/>
        <end position="79"/>
    </location>
</feature>
<feature type="domain" description="Thioredoxin" evidence="4">
    <location>
        <begin position="224"/>
        <end position="362"/>
    </location>
</feature>
<dbReference type="PANTHER" id="PTHR10438">
    <property type="entry name" value="THIOREDOXIN"/>
    <property type="match status" value="1"/>
</dbReference>
<organism evidence="5 6">
    <name type="scientific">Desmophyllum pertusum</name>
    <dbReference type="NCBI Taxonomy" id="174260"/>
    <lineage>
        <taxon>Eukaryota</taxon>
        <taxon>Metazoa</taxon>
        <taxon>Cnidaria</taxon>
        <taxon>Anthozoa</taxon>
        <taxon>Hexacorallia</taxon>
        <taxon>Scleractinia</taxon>
        <taxon>Caryophylliina</taxon>
        <taxon>Caryophylliidae</taxon>
        <taxon>Desmophyllum</taxon>
    </lineage>
</organism>
<dbReference type="InterPro" id="IPR001012">
    <property type="entry name" value="UBX_dom"/>
</dbReference>
<evidence type="ECO:0000256" key="1">
    <source>
        <dbReference type="SAM" id="Coils"/>
    </source>
</evidence>
<dbReference type="Pfam" id="PF00085">
    <property type="entry name" value="Thioredoxin"/>
    <property type="match status" value="1"/>
</dbReference>
<evidence type="ECO:0000313" key="5">
    <source>
        <dbReference type="EMBL" id="KAJ7365761.1"/>
    </source>
</evidence>
<accession>A0A9W9YT16</accession>
<dbReference type="InterPro" id="IPR036249">
    <property type="entry name" value="Thioredoxin-like_sf"/>
</dbReference>
<feature type="domain" description="UBX" evidence="3">
    <location>
        <begin position="157"/>
        <end position="237"/>
    </location>
</feature>
<dbReference type="CDD" id="cd01767">
    <property type="entry name" value="UBX"/>
    <property type="match status" value="1"/>
</dbReference>
<dbReference type="CDD" id="cd02947">
    <property type="entry name" value="TRX_family"/>
    <property type="match status" value="1"/>
</dbReference>
<evidence type="ECO:0000256" key="2">
    <source>
        <dbReference type="SAM" id="MobiDB-lite"/>
    </source>
</evidence>
<dbReference type="Pfam" id="PF22562">
    <property type="entry name" value="UBA_7"/>
    <property type="match status" value="1"/>
</dbReference>
<dbReference type="OrthoDB" id="5971664at2759"/>
<feature type="coiled-coil region" evidence="1">
    <location>
        <begin position="100"/>
        <end position="138"/>
    </location>
</feature>
<proteinExistence type="predicted"/>
<protein>
    <submittedName>
        <fullName evidence="5">Thioredoxin-like protein 1</fullName>
    </submittedName>
</protein>
<dbReference type="Proteomes" id="UP001163046">
    <property type="component" value="Unassembled WGS sequence"/>
</dbReference>
<dbReference type="SMART" id="SM00166">
    <property type="entry name" value="UBX"/>
    <property type="match status" value="1"/>
</dbReference>
<dbReference type="InterPro" id="IPR013766">
    <property type="entry name" value="Thioredoxin_domain"/>
</dbReference>
<keyword evidence="6" id="KW-1185">Reference proteome</keyword>
<name>A0A9W9YT16_9CNID</name>
<dbReference type="InterPro" id="IPR009060">
    <property type="entry name" value="UBA-like_sf"/>
</dbReference>
<dbReference type="InterPro" id="IPR015940">
    <property type="entry name" value="UBA"/>
</dbReference>
<dbReference type="PROSITE" id="PS51352">
    <property type="entry name" value="THIOREDOXIN_2"/>
    <property type="match status" value="1"/>
</dbReference>
<dbReference type="InterPro" id="IPR029071">
    <property type="entry name" value="Ubiquitin-like_domsf"/>
</dbReference>
<dbReference type="PANTHER" id="PTHR10438:SF468">
    <property type="entry name" value="THIOREDOXIN-1-RELATED"/>
    <property type="match status" value="1"/>
</dbReference>
<dbReference type="InterPro" id="IPR050620">
    <property type="entry name" value="Thioredoxin_H-type-like"/>
</dbReference>
<dbReference type="SUPFAM" id="SSF52833">
    <property type="entry name" value="Thioredoxin-like"/>
    <property type="match status" value="1"/>
</dbReference>
<comment type="caution">
    <text evidence="5">The sequence shown here is derived from an EMBL/GenBank/DDBJ whole genome shotgun (WGS) entry which is preliminary data.</text>
</comment>
<dbReference type="Pfam" id="PF00789">
    <property type="entry name" value="UBX"/>
    <property type="match status" value="1"/>
</dbReference>
<feature type="region of interest" description="Disordered" evidence="2">
    <location>
        <begin position="53"/>
        <end position="79"/>
    </location>
</feature>
<gene>
    <name evidence="5" type="primary">txl1</name>
    <name evidence="5" type="ORF">OS493_002478</name>
</gene>
<dbReference type="Gene3D" id="1.10.8.10">
    <property type="entry name" value="DNA helicase RuvA subunit, C-terminal domain"/>
    <property type="match status" value="1"/>
</dbReference>
<dbReference type="Gene3D" id="3.10.20.90">
    <property type="entry name" value="Phosphatidylinositol 3-kinase Catalytic Subunit, Chain A, domain 1"/>
    <property type="match status" value="1"/>
</dbReference>
<reference evidence="5" key="1">
    <citation type="submission" date="2023-01" db="EMBL/GenBank/DDBJ databases">
        <title>Genome assembly of the deep-sea coral Lophelia pertusa.</title>
        <authorList>
            <person name="Herrera S."/>
            <person name="Cordes E."/>
        </authorList>
    </citation>
    <scope>NUCLEOTIDE SEQUENCE</scope>
    <source>
        <strain evidence="5">USNM1676648</strain>
        <tissue evidence="5">Polyp</tissue>
    </source>
</reference>
<dbReference type="EMBL" id="MU827302">
    <property type="protein sequence ID" value="KAJ7365761.1"/>
    <property type="molecule type" value="Genomic_DNA"/>
</dbReference>
<keyword evidence="1" id="KW-0175">Coiled coil</keyword>
<feature type="compositionally biased region" description="Basic and acidic residues" evidence="2">
    <location>
        <begin position="362"/>
        <end position="372"/>
    </location>
</feature>
<feature type="region of interest" description="Disordered" evidence="2">
    <location>
        <begin position="362"/>
        <end position="388"/>
    </location>
</feature>
<evidence type="ECO:0000313" key="6">
    <source>
        <dbReference type="Proteomes" id="UP001163046"/>
    </source>
</evidence>
<dbReference type="SUPFAM" id="SSF46934">
    <property type="entry name" value="UBA-like"/>
    <property type="match status" value="1"/>
</dbReference>
<evidence type="ECO:0000259" key="4">
    <source>
        <dbReference type="PROSITE" id="PS51352"/>
    </source>
</evidence>
<evidence type="ECO:0000259" key="3">
    <source>
        <dbReference type="PROSITE" id="PS50033"/>
    </source>
</evidence>
<dbReference type="PROSITE" id="PS50033">
    <property type="entry name" value="UBX"/>
    <property type="match status" value="1"/>
</dbReference>
<dbReference type="SUPFAM" id="SSF54236">
    <property type="entry name" value="Ubiquitin-like"/>
    <property type="match status" value="1"/>
</dbReference>
<sequence length="388" mass="43499">MKEMGYDIVAAENALIATKNKGIQPAIDWINQNPDKARVKLQQSGANVAADVPHGDAQSISQHSLASSSSTAPAAAVHSRYQNTIDERHKFQEKLRLEAIEEAKLEKQRKKLHKENLLKNMKEEKDEKLEKAKHARLTENTAEPSTNVITDQQCSDGESAMVELRIRIPDGQVLSVSFPSNTTIQTLYQEVKKQLPSSNSQSLDDFVLMTSFPQRRISDMESTLEAAGLAPRAALVVQRTDQQGVLTQGEGPVYSIRNITKIDDWQGVLSEQGKLVVVQFYASWCSLCRSVSDSYDSLNASYGINGQVLFVRVNVDEFKVLKYQQRVTSLPTFKLFRNEKAIAHVEGTDMEELKQQIEAAIKEPRDCPRDSPMDMIPQEEPPMDDDPR</sequence>